<dbReference type="GO" id="GO:0015218">
    <property type="term" value="F:pyrimidine nucleotide transmembrane transporter activity"/>
    <property type="evidence" value="ECO:0007669"/>
    <property type="project" value="InterPro"/>
</dbReference>
<evidence type="ECO:0000256" key="10">
    <source>
        <dbReference type="PROSITE-ProRule" id="PRU00282"/>
    </source>
</evidence>
<evidence type="ECO:0000256" key="6">
    <source>
        <dbReference type="ARBA" id="ARBA00022792"/>
    </source>
</evidence>
<accession>A0A0H3YFG0</accession>
<dbReference type="Pfam" id="PF00153">
    <property type="entry name" value="Mito_carr"/>
    <property type="match status" value="3"/>
</dbReference>
<dbReference type="PROSITE" id="PS50920">
    <property type="entry name" value="SOLCAR"/>
    <property type="match status" value="3"/>
</dbReference>
<sequence length="338" mass="38059">MLGSEMTHLVAGGIGGTVAALITSPLEVVKVRLQASAARVANFDQNSEQNKITSTKYNYFYKLFQKNRKQSFGVIKNIKLIVATEGKLGLFRGVVPTLVGVIPSRSIYFWAYNYAQSYFNEIFVPYSNAVFFCSAALSSGLSSTVTNPIWFIKTRLQLDFGAGKKKLKVWKIVKDTYQTKGIRGFFRGVTASYAGISETGIHFMIYESLKIHFINKFHNTNISKDISSSNNNHISKLQNYTDMFGCMGASMISKTISTTLAYPHEVARTRLREEGTKYRGFFQTIHLVYREEGILGLYRGLTTHYLRQVPNTCIIIGVYEGTVLLFDRWGLVDPKTDD</sequence>
<evidence type="ECO:0000256" key="1">
    <source>
        <dbReference type="ARBA" id="ARBA00004448"/>
    </source>
</evidence>
<dbReference type="GO" id="GO:1990519">
    <property type="term" value="P:pyrimidine nucleotide import into mitochondrion"/>
    <property type="evidence" value="ECO:0007669"/>
    <property type="project" value="TreeGrafter"/>
</dbReference>
<evidence type="ECO:0000256" key="2">
    <source>
        <dbReference type="ARBA" id="ARBA00006375"/>
    </source>
</evidence>
<dbReference type="Gene3D" id="1.50.40.10">
    <property type="entry name" value="Mitochondrial carrier domain"/>
    <property type="match status" value="1"/>
</dbReference>
<dbReference type="OrthoDB" id="269120at2759"/>
<protein>
    <submittedName>
        <fullName evidence="12">Slc25a-29</fullName>
    </submittedName>
</protein>
<feature type="repeat" description="Solcar" evidence="10">
    <location>
        <begin position="241"/>
        <end position="325"/>
    </location>
</feature>
<dbReference type="InterPro" id="IPR002067">
    <property type="entry name" value="MCP"/>
</dbReference>
<dbReference type="InterPro" id="IPR049562">
    <property type="entry name" value="SLC25A33/36-like"/>
</dbReference>
<feature type="repeat" description="Solcar" evidence="10">
    <location>
        <begin position="3"/>
        <end position="118"/>
    </location>
</feature>
<dbReference type="PANTHER" id="PTHR45829:SF4">
    <property type="entry name" value="MITOCHONDRIAL CARRIER PROTEIN RIM2"/>
    <property type="match status" value="1"/>
</dbReference>
<dbReference type="PANTHER" id="PTHR45829">
    <property type="entry name" value="MITOCHONDRIAL CARRIER PROTEIN RIM2"/>
    <property type="match status" value="1"/>
</dbReference>
<evidence type="ECO:0000256" key="9">
    <source>
        <dbReference type="ARBA" id="ARBA00023136"/>
    </source>
</evidence>
<evidence type="ECO:0000256" key="4">
    <source>
        <dbReference type="ARBA" id="ARBA00022692"/>
    </source>
</evidence>
<keyword evidence="9 10" id="KW-0472">Membrane</keyword>
<keyword evidence="5" id="KW-0677">Repeat</keyword>
<dbReference type="GO" id="GO:0005743">
    <property type="term" value="C:mitochondrial inner membrane"/>
    <property type="evidence" value="ECO:0007669"/>
    <property type="project" value="UniProtKB-SubCell"/>
</dbReference>
<dbReference type="PRINTS" id="PR00926">
    <property type="entry name" value="MITOCARRIER"/>
</dbReference>
<evidence type="ECO:0000256" key="5">
    <source>
        <dbReference type="ARBA" id="ARBA00022737"/>
    </source>
</evidence>
<keyword evidence="3 11" id="KW-0813">Transport</keyword>
<comment type="similarity">
    <text evidence="2 11">Belongs to the mitochondrial carrier (TC 2.A.29) family.</text>
</comment>
<organism evidence="12">
    <name type="scientific">Schmidtea mediterranea</name>
    <name type="common">Freshwater planarian flatworm</name>
    <dbReference type="NCBI Taxonomy" id="79327"/>
    <lineage>
        <taxon>Eukaryota</taxon>
        <taxon>Metazoa</taxon>
        <taxon>Spiralia</taxon>
        <taxon>Lophotrochozoa</taxon>
        <taxon>Platyhelminthes</taxon>
        <taxon>Rhabditophora</taxon>
        <taxon>Seriata</taxon>
        <taxon>Tricladida</taxon>
        <taxon>Continenticola</taxon>
        <taxon>Geoplanoidea</taxon>
        <taxon>Dugesiidae</taxon>
        <taxon>Schmidtea</taxon>
    </lineage>
</organism>
<proteinExistence type="evidence at transcript level"/>
<keyword evidence="7" id="KW-1133">Transmembrane helix</keyword>
<dbReference type="InterPro" id="IPR023395">
    <property type="entry name" value="MCP_dom_sf"/>
</dbReference>
<reference evidence="12" key="1">
    <citation type="journal article" date="2015" name="Elife">
        <title>Stem cells and fluid flow drive cyst formation in an invertebrate excretory organ.</title>
        <authorList>
            <person name="Thi-Kim Vu H."/>
            <person name="Rink J.C."/>
            <person name="McKinney S.A."/>
            <person name="McClain M."/>
            <person name="Lakshmanaperumal N."/>
            <person name="Alexander R."/>
            <person name="Sanchez Alvarado A."/>
        </authorList>
    </citation>
    <scope>NUCLEOTIDE SEQUENCE</scope>
</reference>
<keyword evidence="4 10" id="KW-0812">Transmembrane</keyword>
<name>A0A0H3YFG0_SCHMD</name>
<comment type="subcellular location">
    <subcellularLocation>
        <location evidence="1">Mitochondrion inner membrane</location>
        <topology evidence="1">Multi-pass membrane protein</topology>
    </subcellularLocation>
</comment>
<keyword evidence="6" id="KW-0999">Mitochondrion inner membrane</keyword>
<evidence type="ECO:0000256" key="7">
    <source>
        <dbReference type="ARBA" id="ARBA00022989"/>
    </source>
</evidence>
<dbReference type="SUPFAM" id="SSF103506">
    <property type="entry name" value="Mitochondrial carrier"/>
    <property type="match status" value="1"/>
</dbReference>
<evidence type="ECO:0000256" key="3">
    <source>
        <dbReference type="ARBA" id="ARBA00022448"/>
    </source>
</evidence>
<evidence type="ECO:0000256" key="8">
    <source>
        <dbReference type="ARBA" id="ARBA00023128"/>
    </source>
</evidence>
<evidence type="ECO:0000313" key="12">
    <source>
        <dbReference type="EMBL" id="AKN21597.1"/>
    </source>
</evidence>
<dbReference type="InterPro" id="IPR018108">
    <property type="entry name" value="MCP_transmembrane"/>
</dbReference>
<feature type="repeat" description="Solcar" evidence="10">
    <location>
        <begin position="126"/>
        <end position="212"/>
    </location>
</feature>
<dbReference type="EMBL" id="KT163647">
    <property type="protein sequence ID" value="AKN21597.1"/>
    <property type="molecule type" value="mRNA"/>
</dbReference>
<evidence type="ECO:0000256" key="11">
    <source>
        <dbReference type="RuleBase" id="RU000488"/>
    </source>
</evidence>
<dbReference type="AlphaFoldDB" id="A0A0H3YFG0"/>
<gene>
    <name evidence="12" type="primary">slc25a-29</name>
</gene>
<keyword evidence="8" id="KW-0496">Mitochondrion</keyword>